<dbReference type="InterPro" id="IPR015797">
    <property type="entry name" value="NUDIX_hydrolase-like_dom_sf"/>
</dbReference>
<dbReference type="EMBL" id="FOOY01000036">
    <property type="protein sequence ID" value="SFG97099.1"/>
    <property type="molecule type" value="Genomic_DNA"/>
</dbReference>
<dbReference type="PROSITE" id="PS51462">
    <property type="entry name" value="NUDIX"/>
    <property type="match status" value="1"/>
</dbReference>
<dbReference type="PROSITE" id="PS00893">
    <property type="entry name" value="NUDIX_BOX"/>
    <property type="match status" value="1"/>
</dbReference>
<dbReference type="PANTHER" id="PTHR43046:SF14">
    <property type="entry name" value="MUTT_NUDIX FAMILY PROTEIN"/>
    <property type="match status" value="1"/>
</dbReference>
<gene>
    <name evidence="5" type="ORF">SAMN02982927_03431</name>
</gene>
<proteinExistence type="inferred from homology"/>
<dbReference type="InterPro" id="IPR020084">
    <property type="entry name" value="NUDIX_hydrolase_CS"/>
</dbReference>
<organism evidence="5 6">
    <name type="scientific">Sporolactobacillus nakayamae</name>
    <dbReference type="NCBI Taxonomy" id="269670"/>
    <lineage>
        <taxon>Bacteria</taxon>
        <taxon>Bacillati</taxon>
        <taxon>Bacillota</taxon>
        <taxon>Bacilli</taxon>
        <taxon>Bacillales</taxon>
        <taxon>Sporolactobacillaceae</taxon>
        <taxon>Sporolactobacillus</taxon>
    </lineage>
</organism>
<comment type="cofactor">
    <cofactor evidence="1">
        <name>Mg(2+)</name>
        <dbReference type="ChEBI" id="CHEBI:18420"/>
    </cofactor>
</comment>
<dbReference type="RefSeq" id="WP_093674755.1">
    <property type="nucleotide sequence ID" value="NZ_FOOY01000036.1"/>
</dbReference>
<dbReference type="PRINTS" id="PR00502">
    <property type="entry name" value="NUDIXFAMILY"/>
</dbReference>
<dbReference type="Proteomes" id="UP000198752">
    <property type="component" value="Unassembled WGS sequence"/>
</dbReference>
<feature type="domain" description="Nudix hydrolase" evidence="4">
    <location>
        <begin position="1"/>
        <end position="132"/>
    </location>
</feature>
<evidence type="ECO:0000256" key="2">
    <source>
        <dbReference type="ARBA" id="ARBA00022801"/>
    </source>
</evidence>
<dbReference type="OrthoDB" id="511483at2"/>
<evidence type="ECO:0000259" key="4">
    <source>
        <dbReference type="PROSITE" id="PS51462"/>
    </source>
</evidence>
<keyword evidence="6" id="KW-1185">Reference proteome</keyword>
<dbReference type="InterPro" id="IPR000086">
    <property type="entry name" value="NUDIX_hydrolase_dom"/>
</dbReference>
<comment type="similarity">
    <text evidence="3">Belongs to the Nudix hydrolase family.</text>
</comment>
<reference evidence="6" key="1">
    <citation type="submission" date="2016-10" db="EMBL/GenBank/DDBJ databases">
        <authorList>
            <person name="Varghese N."/>
            <person name="Submissions S."/>
        </authorList>
    </citation>
    <scope>NUCLEOTIDE SEQUENCE [LARGE SCALE GENOMIC DNA]</scope>
    <source>
        <strain evidence="6">ATCC 700379</strain>
    </source>
</reference>
<dbReference type="Gene3D" id="3.90.79.10">
    <property type="entry name" value="Nucleoside Triphosphate Pyrophosphohydrolase"/>
    <property type="match status" value="1"/>
</dbReference>
<dbReference type="InterPro" id="IPR020476">
    <property type="entry name" value="Nudix_hydrolase"/>
</dbReference>
<name>A0A1I2W8Z3_9BACL</name>
<protein>
    <submittedName>
        <fullName evidence="5">ADP-ribose pyrophosphatase YjhB, NUDIX family</fullName>
    </submittedName>
</protein>
<keyword evidence="2 3" id="KW-0378">Hydrolase</keyword>
<evidence type="ECO:0000313" key="5">
    <source>
        <dbReference type="EMBL" id="SFG97099.1"/>
    </source>
</evidence>
<evidence type="ECO:0000256" key="3">
    <source>
        <dbReference type="RuleBase" id="RU003476"/>
    </source>
</evidence>
<evidence type="ECO:0000256" key="1">
    <source>
        <dbReference type="ARBA" id="ARBA00001946"/>
    </source>
</evidence>
<evidence type="ECO:0000313" key="6">
    <source>
        <dbReference type="Proteomes" id="UP000198752"/>
    </source>
</evidence>
<dbReference type="SUPFAM" id="SSF55811">
    <property type="entry name" value="Nudix"/>
    <property type="match status" value="1"/>
</dbReference>
<sequence length="134" mass="15501">MRNRGSIVTITEGKVALIERMKNGDHYYVFPGGGIKKTETPEQTAIREAFEELGVTVKIDRFIDDFFFNGRQYFFQATILSGEFGKGEGEEMTHPDPEKGSYRPVWMNLSELLHLDVRPHEIAKEIYSWNRKRG</sequence>
<dbReference type="GO" id="GO:0016787">
    <property type="term" value="F:hydrolase activity"/>
    <property type="evidence" value="ECO:0007669"/>
    <property type="project" value="UniProtKB-KW"/>
</dbReference>
<dbReference type="AlphaFoldDB" id="A0A1I2W8Z3"/>
<dbReference type="PANTHER" id="PTHR43046">
    <property type="entry name" value="GDP-MANNOSE MANNOSYL HYDROLASE"/>
    <property type="match status" value="1"/>
</dbReference>
<dbReference type="Pfam" id="PF00293">
    <property type="entry name" value="NUDIX"/>
    <property type="match status" value="1"/>
</dbReference>
<dbReference type="STRING" id="269670.SAMN02982927_03431"/>
<accession>A0A1I2W8Z3</accession>